<dbReference type="EMBL" id="OU912926">
    <property type="protein sequence ID" value="CAG9932088.1"/>
    <property type="molecule type" value="Genomic_DNA"/>
</dbReference>
<evidence type="ECO:0000313" key="1">
    <source>
        <dbReference type="EMBL" id="CAG9932088.1"/>
    </source>
</evidence>
<dbReference type="RefSeq" id="WP_239798181.1">
    <property type="nucleotide sequence ID" value="NZ_OU912926.1"/>
</dbReference>
<gene>
    <name evidence="1" type="ORF">NTG6680_0835</name>
</gene>
<dbReference type="Proteomes" id="UP000839052">
    <property type="component" value="Chromosome"/>
</dbReference>
<sequence>MAKLAEKHTSILAFIEEYILNPIHTSAVEKRETDDAVIAHHNSLDKGY</sequence>
<evidence type="ECO:0000313" key="2">
    <source>
        <dbReference type="Proteomes" id="UP000839052"/>
    </source>
</evidence>
<proteinExistence type="predicted"/>
<reference evidence="1 2" key="1">
    <citation type="submission" date="2021-10" db="EMBL/GenBank/DDBJ databases">
        <authorList>
            <person name="Koch H."/>
        </authorList>
    </citation>
    <scope>NUCLEOTIDE SEQUENCE [LARGE SCALE GENOMIC DNA]</scope>
    <source>
        <strain evidence="1">6680</strain>
    </source>
</reference>
<accession>A0ABN8AN44</accession>
<organism evidence="1 2">
    <name type="scientific">Candidatus Nitrotoga arctica</name>
    <dbReference type="NCBI Taxonomy" id="453162"/>
    <lineage>
        <taxon>Bacteria</taxon>
        <taxon>Pseudomonadati</taxon>
        <taxon>Pseudomonadota</taxon>
        <taxon>Betaproteobacteria</taxon>
        <taxon>Nitrosomonadales</taxon>
        <taxon>Gallionellaceae</taxon>
        <taxon>Candidatus Nitrotoga</taxon>
    </lineage>
</organism>
<name>A0ABN8AN44_9PROT</name>
<keyword evidence="2" id="KW-1185">Reference proteome</keyword>
<protein>
    <submittedName>
        <fullName evidence="1">Uncharacterized protein</fullName>
    </submittedName>
</protein>